<keyword evidence="15 17" id="KW-0460">Magnesium</keyword>
<comment type="cofactor">
    <cofactor evidence="2 17 20">
        <name>Mg(2+)</name>
        <dbReference type="ChEBI" id="CHEBI:18420"/>
    </cofactor>
</comment>
<keyword evidence="25" id="KW-1185">Reference proteome</keyword>
<evidence type="ECO:0000256" key="7">
    <source>
        <dbReference type="ARBA" id="ARBA00016544"/>
    </source>
</evidence>
<feature type="binding site" evidence="19">
    <location>
        <position position="462"/>
    </location>
    <ligand>
        <name>phosphoenolpyruvate</name>
        <dbReference type="ChEBI" id="CHEBI:58702"/>
    </ligand>
</feature>
<feature type="domain" description="Phosphotransferase system enzyme I N-terminal" evidence="23">
    <location>
        <begin position="3"/>
        <end position="124"/>
    </location>
</feature>
<evidence type="ECO:0000256" key="20">
    <source>
        <dbReference type="PIRSR" id="PIRSR000732-3"/>
    </source>
</evidence>
<dbReference type="RefSeq" id="WP_282838675.1">
    <property type="nucleotide sequence ID" value="NZ_JASCXW010000003.1"/>
</dbReference>
<protein>
    <recommendedName>
        <fullName evidence="7 17">Phosphoenolpyruvate-protein phosphotransferase</fullName>
        <ecNumber evidence="6 17">2.7.3.9</ecNumber>
    </recommendedName>
    <alternativeName>
        <fullName evidence="16 17">Phosphotransferase system, enzyme I</fullName>
    </alternativeName>
</protein>
<feature type="binding site" evidence="20">
    <location>
        <position position="428"/>
    </location>
    <ligand>
        <name>Mg(2+)</name>
        <dbReference type="ChEBI" id="CHEBI:18420"/>
    </ligand>
</feature>
<dbReference type="Proteomes" id="UP001431532">
    <property type="component" value="Unassembled WGS sequence"/>
</dbReference>
<dbReference type="Gene3D" id="3.20.20.60">
    <property type="entry name" value="Phosphoenolpyruvate-binding domains"/>
    <property type="match status" value="1"/>
</dbReference>
<dbReference type="SUPFAM" id="SSF51621">
    <property type="entry name" value="Phosphoenolpyruvate/pyruvate domain"/>
    <property type="match status" value="1"/>
</dbReference>
<dbReference type="PANTHER" id="PTHR46244">
    <property type="entry name" value="PHOSPHOENOLPYRUVATE-PROTEIN PHOSPHOTRANSFERASE"/>
    <property type="match status" value="1"/>
</dbReference>
<evidence type="ECO:0000256" key="3">
    <source>
        <dbReference type="ARBA" id="ARBA00002728"/>
    </source>
</evidence>
<dbReference type="PRINTS" id="PR01736">
    <property type="entry name" value="PHPHTRNFRASE"/>
</dbReference>
<name>A0AAW6U5R8_9MOLU</name>
<dbReference type="PROSITE" id="PS00370">
    <property type="entry name" value="PEP_ENZYMES_PHOS_SITE"/>
    <property type="match status" value="1"/>
</dbReference>
<evidence type="ECO:0000256" key="1">
    <source>
        <dbReference type="ARBA" id="ARBA00000683"/>
    </source>
</evidence>
<dbReference type="InterPro" id="IPR040442">
    <property type="entry name" value="Pyrv_kinase-like_dom_sf"/>
</dbReference>
<evidence type="ECO:0000256" key="2">
    <source>
        <dbReference type="ARBA" id="ARBA00001946"/>
    </source>
</evidence>
<dbReference type="InterPro" id="IPR006318">
    <property type="entry name" value="PTS_EI-like"/>
</dbReference>
<evidence type="ECO:0000256" key="17">
    <source>
        <dbReference type="PIRNR" id="PIRNR000732"/>
    </source>
</evidence>
<dbReference type="Gene3D" id="1.10.274.10">
    <property type="entry name" value="PtsI, HPr-binding domain"/>
    <property type="match status" value="1"/>
</dbReference>
<evidence type="ECO:0000256" key="4">
    <source>
        <dbReference type="ARBA" id="ARBA00004496"/>
    </source>
</evidence>
<dbReference type="Pfam" id="PF05524">
    <property type="entry name" value="PEP-utilisers_N"/>
    <property type="match status" value="1"/>
</dbReference>
<evidence type="ECO:0000256" key="19">
    <source>
        <dbReference type="PIRSR" id="PIRSR000732-2"/>
    </source>
</evidence>
<evidence type="ECO:0000259" key="23">
    <source>
        <dbReference type="Pfam" id="PF05524"/>
    </source>
</evidence>
<feature type="domain" description="PEP-utilising enzyme C-terminal" evidence="22">
    <location>
        <begin position="256"/>
        <end position="537"/>
    </location>
</feature>
<evidence type="ECO:0000313" key="24">
    <source>
        <dbReference type="EMBL" id="MDI6452260.1"/>
    </source>
</evidence>
<evidence type="ECO:0000256" key="18">
    <source>
        <dbReference type="PIRSR" id="PIRSR000732-1"/>
    </source>
</evidence>
<dbReference type="InterPro" id="IPR000121">
    <property type="entry name" value="PEP_util_C"/>
</dbReference>
<proteinExistence type="inferred from homology"/>
<dbReference type="InterPro" id="IPR024692">
    <property type="entry name" value="PTS_EI"/>
</dbReference>
<reference evidence="24" key="1">
    <citation type="submission" date="2023-05" db="EMBL/GenBank/DDBJ databases">
        <title>Mariniplasma microaerophilum sp. nov., a novel anaerobic mollicute isolated from terrestrial mud volcano, Taman Peninsula, Russia.</title>
        <authorList>
            <person name="Khomyakova M.A."/>
            <person name="Merkel A.Y."/>
            <person name="Slobodkin A.I."/>
        </authorList>
    </citation>
    <scope>NUCLEOTIDE SEQUENCE</scope>
    <source>
        <strain evidence="24">M4Ah</strain>
    </source>
</reference>
<evidence type="ECO:0000256" key="15">
    <source>
        <dbReference type="ARBA" id="ARBA00022842"/>
    </source>
</evidence>
<accession>A0AAW6U5R8</accession>
<dbReference type="NCBIfam" id="TIGR01417">
    <property type="entry name" value="PTS_I_fam"/>
    <property type="match status" value="1"/>
</dbReference>
<evidence type="ECO:0000256" key="10">
    <source>
        <dbReference type="ARBA" id="ARBA00022597"/>
    </source>
</evidence>
<feature type="binding site" evidence="19">
    <location>
        <position position="330"/>
    </location>
    <ligand>
        <name>phosphoenolpyruvate</name>
        <dbReference type="ChEBI" id="CHEBI:58702"/>
    </ligand>
</feature>
<sequence length="568" mass="64484">MLKGIPVSEGYAVARVLKIEEVQIDYRKVTVDNPLEEISIFRQAIDQTVTQLEQLKSETEKKFDHETSKIFEAQLMIATDPEVNDAVESKIRAESCNLVYAIKYVVDRFVDLFDHLDDEYLKDRAFDLRDVTNRTIKNALNIEIVDLSHINEKVILLTTELTPSQTAQIDPNFVCGFVTEIGGKTSHSAIIARLLQIPAIVGVEHLMQKLKNHQEIILDGFHGEIITDFDDKIKQDYQNKIERYEKKKSALKTMIGKQSQSKDGHVYELFGNIASSKDINHIINFDADGIGLYRTEFLFLDHLVLPTEDEQFEEYKKVLESVYPKPVVIRTLDIGGDKHLPYLNLEKELNPFLGKRAIRLSFDHIDVFKTQLRALLRASAYGHLKIMFPMIAVKEEFIKAKAIVEEVKQALRKEKTKVADFELGIMIEIPSAALMADQLAQVVDFISIGTNDLIQYTMAADRTHQSLTYLYQPLNPAILKLIDMVAQAGKKHQIKVSVCGEMASDIYAGPLLLGLGVEELSMTPSHILKIRKILSKLNHSDLEKLSKSVLKLDNEEQVLSELKKLIKV</sequence>
<keyword evidence="8 17" id="KW-0813">Transport</keyword>
<evidence type="ECO:0000256" key="6">
    <source>
        <dbReference type="ARBA" id="ARBA00012232"/>
    </source>
</evidence>
<dbReference type="EMBL" id="JASCXW010000003">
    <property type="protein sequence ID" value="MDI6452260.1"/>
    <property type="molecule type" value="Genomic_DNA"/>
</dbReference>
<feature type="binding site" evidence="19">
    <location>
        <position position="294"/>
    </location>
    <ligand>
        <name>phosphoenolpyruvate</name>
        <dbReference type="ChEBI" id="CHEBI:58702"/>
    </ligand>
</feature>
<evidence type="ECO:0000313" key="25">
    <source>
        <dbReference type="Proteomes" id="UP001431532"/>
    </source>
</evidence>
<evidence type="ECO:0000256" key="9">
    <source>
        <dbReference type="ARBA" id="ARBA00022490"/>
    </source>
</evidence>
<evidence type="ECO:0000256" key="8">
    <source>
        <dbReference type="ARBA" id="ARBA00022448"/>
    </source>
</evidence>
<dbReference type="InterPro" id="IPR050499">
    <property type="entry name" value="PEP-utilizing_PTS_enzyme"/>
</dbReference>
<dbReference type="InterPro" id="IPR008279">
    <property type="entry name" value="PEP-util_enz_mobile_dom"/>
</dbReference>
<keyword evidence="11 17" id="KW-0808">Transferase</keyword>
<comment type="function">
    <text evidence="3 17">General (non sugar-specific) component of the phosphoenolpyruvate-dependent sugar phosphotransferase system (sugar PTS). This major carbohydrate active-transport system catalyzes the phosphorylation of incoming sugar substrates concomitantly with their translocation across the cell membrane. Enzyme I transfers the phosphoryl group from phosphoenolpyruvate (PEP) to the phosphoryl carrier protein (HPr).</text>
</comment>
<dbReference type="Pfam" id="PF00391">
    <property type="entry name" value="PEP-utilizers"/>
    <property type="match status" value="1"/>
</dbReference>
<dbReference type="InterPro" id="IPR036618">
    <property type="entry name" value="PtsI_HPr-bd_sf"/>
</dbReference>
<evidence type="ECO:0000256" key="12">
    <source>
        <dbReference type="ARBA" id="ARBA00022683"/>
    </source>
</evidence>
<evidence type="ECO:0000259" key="22">
    <source>
        <dbReference type="Pfam" id="PF02896"/>
    </source>
</evidence>
<comment type="similarity">
    <text evidence="5 17">Belongs to the PEP-utilizing enzyme family.</text>
</comment>
<dbReference type="SUPFAM" id="SSF52009">
    <property type="entry name" value="Phosphohistidine domain"/>
    <property type="match status" value="1"/>
</dbReference>
<evidence type="ECO:0000259" key="21">
    <source>
        <dbReference type="Pfam" id="PF00391"/>
    </source>
</evidence>
<feature type="active site" description="Proton donor" evidence="18">
    <location>
        <position position="499"/>
    </location>
</feature>
<evidence type="ECO:0000256" key="14">
    <source>
        <dbReference type="ARBA" id="ARBA00022777"/>
    </source>
</evidence>
<gene>
    <name evidence="24" type="primary">ptsP</name>
    <name evidence="24" type="ORF">QJ521_01680</name>
</gene>
<keyword evidence="10 17" id="KW-0762">Sugar transport</keyword>
<evidence type="ECO:0000256" key="16">
    <source>
        <dbReference type="ARBA" id="ARBA00033235"/>
    </source>
</evidence>
<dbReference type="PIRSF" id="PIRSF000732">
    <property type="entry name" value="PTS_enzyme_I"/>
    <property type="match status" value="1"/>
</dbReference>
<evidence type="ECO:0000256" key="13">
    <source>
        <dbReference type="ARBA" id="ARBA00022723"/>
    </source>
</evidence>
<keyword evidence="12 17" id="KW-0598">Phosphotransferase system</keyword>
<evidence type="ECO:0000256" key="5">
    <source>
        <dbReference type="ARBA" id="ARBA00007837"/>
    </source>
</evidence>
<dbReference type="InterPro" id="IPR018274">
    <property type="entry name" value="PEP_util_AS"/>
</dbReference>
<dbReference type="GO" id="GO:0005737">
    <property type="term" value="C:cytoplasm"/>
    <property type="evidence" value="ECO:0007669"/>
    <property type="project" value="UniProtKB-SubCell"/>
</dbReference>
<dbReference type="EC" id="2.7.3.9" evidence="6 17"/>
<comment type="catalytic activity">
    <reaction evidence="1 17">
        <text>L-histidyl-[protein] + phosphoenolpyruvate = N(pros)-phospho-L-histidyl-[protein] + pyruvate</text>
        <dbReference type="Rhea" id="RHEA:23880"/>
        <dbReference type="Rhea" id="RHEA-COMP:9745"/>
        <dbReference type="Rhea" id="RHEA-COMP:9746"/>
        <dbReference type="ChEBI" id="CHEBI:15361"/>
        <dbReference type="ChEBI" id="CHEBI:29979"/>
        <dbReference type="ChEBI" id="CHEBI:58702"/>
        <dbReference type="ChEBI" id="CHEBI:64837"/>
        <dbReference type="EC" id="2.7.3.9"/>
    </reaction>
</comment>
<dbReference type="Pfam" id="PF02896">
    <property type="entry name" value="PEP-utilizers_C"/>
    <property type="match status" value="1"/>
</dbReference>
<feature type="binding site" evidence="19">
    <location>
        <begin position="451"/>
        <end position="452"/>
    </location>
    <ligand>
        <name>phosphoenolpyruvate</name>
        <dbReference type="ChEBI" id="CHEBI:58702"/>
    </ligand>
</feature>
<dbReference type="GO" id="GO:0046872">
    <property type="term" value="F:metal ion binding"/>
    <property type="evidence" value="ECO:0007669"/>
    <property type="project" value="UniProtKB-KW"/>
</dbReference>
<dbReference type="GO" id="GO:0008965">
    <property type="term" value="F:phosphoenolpyruvate-protein phosphotransferase activity"/>
    <property type="evidence" value="ECO:0007669"/>
    <property type="project" value="UniProtKB-EC"/>
</dbReference>
<feature type="active site" description="Tele-phosphohistidine intermediate" evidence="18">
    <location>
        <position position="187"/>
    </location>
</feature>
<dbReference type="SUPFAM" id="SSF47831">
    <property type="entry name" value="Enzyme I of the PEP:sugar phosphotransferase system HPr-binding (sub)domain"/>
    <property type="match status" value="1"/>
</dbReference>
<keyword evidence="9 17" id="KW-0963">Cytoplasm</keyword>
<feature type="domain" description="PEP-utilising enzyme mobile" evidence="21">
    <location>
        <begin position="151"/>
        <end position="223"/>
    </location>
</feature>
<dbReference type="AlphaFoldDB" id="A0AAW6U5R8"/>
<evidence type="ECO:0000256" key="11">
    <source>
        <dbReference type="ARBA" id="ARBA00022679"/>
    </source>
</evidence>
<dbReference type="InterPro" id="IPR015813">
    <property type="entry name" value="Pyrv/PenolPyrv_kinase-like_dom"/>
</dbReference>
<comment type="caution">
    <text evidence="24">The sequence shown here is derived from an EMBL/GenBank/DDBJ whole genome shotgun (WGS) entry which is preliminary data.</text>
</comment>
<dbReference type="InterPro" id="IPR036637">
    <property type="entry name" value="Phosphohistidine_dom_sf"/>
</dbReference>
<dbReference type="InterPro" id="IPR023151">
    <property type="entry name" value="PEP_util_CS"/>
</dbReference>
<comment type="subcellular location">
    <subcellularLocation>
        <location evidence="4 17">Cytoplasm</location>
    </subcellularLocation>
</comment>
<organism evidence="24 25">
    <name type="scientific">Peloplasma aerotolerans</name>
    <dbReference type="NCBI Taxonomy" id="3044389"/>
    <lineage>
        <taxon>Bacteria</taxon>
        <taxon>Bacillati</taxon>
        <taxon>Mycoplasmatota</taxon>
        <taxon>Mollicutes</taxon>
        <taxon>Acholeplasmatales</taxon>
        <taxon>Acholeplasmataceae</taxon>
        <taxon>Peloplasma</taxon>
    </lineage>
</organism>
<feature type="binding site" evidence="20">
    <location>
        <position position="452"/>
    </location>
    <ligand>
        <name>Mg(2+)</name>
        <dbReference type="ChEBI" id="CHEBI:18420"/>
    </ligand>
</feature>
<dbReference type="Gene3D" id="3.50.30.10">
    <property type="entry name" value="Phosphohistidine domain"/>
    <property type="match status" value="1"/>
</dbReference>
<keyword evidence="13 17" id="KW-0479">Metal-binding</keyword>
<dbReference type="PANTHER" id="PTHR46244:SF3">
    <property type="entry name" value="PHOSPHOENOLPYRUVATE-PROTEIN PHOSPHOTRANSFERASE"/>
    <property type="match status" value="1"/>
</dbReference>
<dbReference type="InterPro" id="IPR008731">
    <property type="entry name" value="PTS_EIN"/>
</dbReference>
<dbReference type="GO" id="GO:0016301">
    <property type="term" value="F:kinase activity"/>
    <property type="evidence" value="ECO:0007669"/>
    <property type="project" value="UniProtKB-KW"/>
</dbReference>
<keyword evidence="14 17" id="KW-0418">Kinase</keyword>
<dbReference type="PROSITE" id="PS00742">
    <property type="entry name" value="PEP_ENZYMES_2"/>
    <property type="match status" value="1"/>
</dbReference>
<dbReference type="GO" id="GO:0009401">
    <property type="term" value="P:phosphoenolpyruvate-dependent sugar phosphotransferase system"/>
    <property type="evidence" value="ECO:0007669"/>
    <property type="project" value="UniProtKB-KW"/>
</dbReference>